<dbReference type="KEGG" id="odi:ODI_R2579"/>
<dbReference type="EMBL" id="LT907988">
    <property type="protein sequence ID" value="SOE50211.1"/>
    <property type="molecule type" value="Genomic_DNA"/>
</dbReference>
<dbReference type="EMBL" id="FLRC01000053">
    <property type="protein sequence ID" value="SBT27260.1"/>
    <property type="molecule type" value="Genomic_DNA"/>
</dbReference>
<organism evidence="2 4">
    <name type="scientific">Orrella dioscoreae</name>
    <dbReference type="NCBI Taxonomy" id="1851544"/>
    <lineage>
        <taxon>Bacteria</taxon>
        <taxon>Pseudomonadati</taxon>
        <taxon>Pseudomonadota</taxon>
        <taxon>Betaproteobacteria</taxon>
        <taxon>Burkholderiales</taxon>
        <taxon>Alcaligenaceae</taxon>
        <taxon>Orrella</taxon>
    </lineage>
</organism>
<accession>A0A1C3K6W1</accession>
<dbReference type="RefSeq" id="WP_231968051.1">
    <property type="nucleotide sequence ID" value="NZ_LT907988.1"/>
</dbReference>
<evidence type="ECO:0000313" key="3">
    <source>
        <dbReference type="EMBL" id="SOE50211.1"/>
    </source>
</evidence>
<evidence type="ECO:0000313" key="2">
    <source>
        <dbReference type="EMBL" id="SBT27260.1"/>
    </source>
</evidence>
<sequence>MPKTTHSQDPLKSPGDPRPEPAPAPGDPTGPDAPPPRPEAIKKPATGGSSGSGNAIQAAGTSALQGKILPPSSPVEVPRLPPKPTADTPDEARNYGQPRVDGRNNDNWADSVKPKPDAKHARTHLP</sequence>
<dbReference type="AlphaFoldDB" id="A0A1C3K6W1"/>
<evidence type="ECO:0000256" key="1">
    <source>
        <dbReference type="SAM" id="MobiDB-lite"/>
    </source>
</evidence>
<dbReference type="Proteomes" id="UP000078558">
    <property type="component" value="Chromosome I"/>
</dbReference>
<protein>
    <submittedName>
        <fullName evidence="2">Uncharacterized protein</fullName>
    </submittedName>
</protein>
<reference evidence="2 4" key="1">
    <citation type="submission" date="2016-06" db="EMBL/GenBank/DDBJ databases">
        <authorList>
            <person name="Kjaerup R.B."/>
            <person name="Dalgaard T.S."/>
            <person name="Juul-Madsen H.R."/>
        </authorList>
    </citation>
    <scope>NUCLEOTIDE SEQUENCE [LARGE SCALE GENOMIC DNA]</scope>
    <source>
        <strain evidence="2">Orrdi1</strain>
    </source>
</reference>
<name>A0A1C3K6W1_9BURK</name>
<feature type="compositionally biased region" description="Polar residues" evidence="1">
    <location>
        <begin position="52"/>
        <end position="64"/>
    </location>
</feature>
<feature type="compositionally biased region" description="Pro residues" evidence="1">
    <location>
        <begin position="20"/>
        <end position="38"/>
    </location>
</feature>
<evidence type="ECO:0000313" key="4">
    <source>
        <dbReference type="Proteomes" id="UP000078558"/>
    </source>
</evidence>
<gene>
    <name evidence="2" type="ORF">ODI_03847</name>
    <name evidence="3" type="ORF">ODI_R2579</name>
</gene>
<feature type="compositionally biased region" description="Polar residues" evidence="1">
    <location>
        <begin position="1"/>
        <end position="10"/>
    </location>
</feature>
<keyword evidence="4" id="KW-1185">Reference proteome</keyword>
<reference evidence="3 4" key="2">
    <citation type="submission" date="2017-08" db="EMBL/GenBank/DDBJ databases">
        <authorList>
            <person name="de Groot N.N."/>
        </authorList>
    </citation>
    <scope>NUCLEOTIDE SEQUENCE [LARGE SCALE GENOMIC DNA]</scope>
    <source>
        <strain evidence="3">Orrdi1</strain>
    </source>
</reference>
<feature type="region of interest" description="Disordered" evidence="1">
    <location>
        <begin position="1"/>
        <end position="126"/>
    </location>
</feature>
<proteinExistence type="predicted"/>